<dbReference type="Proteomes" id="UP000054560">
    <property type="component" value="Unassembled WGS sequence"/>
</dbReference>
<dbReference type="InterPro" id="IPR013083">
    <property type="entry name" value="Znf_RING/FYVE/PHD"/>
</dbReference>
<evidence type="ECO:0008006" key="3">
    <source>
        <dbReference type="Google" id="ProtNLM"/>
    </source>
</evidence>
<dbReference type="eggNOG" id="KOG0955">
    <property type="taxonomic scope" value="Eukaryota"/>
</dbReference>
<dbReference type="Gene3D" id="3.30.40.10">
    <property type="entry name" value="Zinc/RING finger domain, C3HC4 (zinc finger)"/>
    <property type="match status" value="1"/>
</dbReference>
<dbReference type="Pfam" id="PF13832">
    <property type="entry name" value="zf-HC5HC2H_2"/>
    <property type="match status" value="1"/>
</dbReference>
<dbReference type="OrthoDB" id="20839at2759"/>
<evidence type="ECO:0000313" key="1">
    <source>
        <dbReference type="EMBL" id="KNC83154.1"/>
    </source>
</evidence>
<reference evidence="1 2" key="1">
    <citation type="submission" date="2011-02" db="EMBL/GenBank/DDBJ databases">
        <title>The Genome Sequence of Sphaeroforma arctica JP610.</title>
        <authorList>
            <consortium name="The Broad Institute Genome Sequencing Platform"/>
            <person name="Russ C."/>
            <person name="Cuomo C."/>
            <person name="Young S.K."/>
            <person name="Zeng Q."/>
            <person name="Gargeya S."/>
            <person name="Alvarado L."/>
            <person name="Berlin A."/>
            <person name="Chapman S.B."/>
            <person name="Chen Z."/>
            <person name="Freedman E."/>
            <person name="Gellesch M."/>
            <person name="Goldberg J."/>
            <person name="Griggs A."/>
            <person name="Gujja S."/>
            <person name="Heilman E."/>
            <person name="Heiman D."/>
            <person name="Howarth C."/>
            <person name="Mehta T."/>
            <person name="Neiman D."/>
            <person name="Pearson M."/>
            <person name="Roberts A."/>
            <person name="Saif S."/>
            <person name="Shea T."/>
            <person name="Shenoy N."/>
            <person name="Sisk P."/>
            <person name="Stolte C."/>
            <person name="Sykes S."/>
            <person name="White J."/>
            <person name="Yandava C."/>
            <person name="Burger G."/>
            <person name="Gray M.W."/>
            <person name="Holland P.W.H."/>
            <person name="King N."/>
            <person name="Lang F.B.F."/>
            <person name="Roger A.J."/>
            <person name="Ruiz-Trillo I."/>
            <person name="Haas B."/>
            <person name="Nusbaum C."/>
            <person name="Birren B."/>
        </authorList>
    </citation>
    <scope>NUCLEOTIDE SEQUENCE [LARGE SCALE GENOMIC DNA]</scope>
    <source>
        <strain evidence="1 2">JP610</strain>
    </source>
</reference>
<proteinExistence type="predicted"/>
<dbReference type="PANTHER" id="PTHR13793:SF158">
    <property type="entry name" value="PHD-TYPE DOMAIN-CONTAINING PROTEIN"/>
    <property type="match status" value="1"/>
</dbReference>
<dbReference type="PANTHER" id="PTHR13793">
    <property type="entry name" value="PHD FINGER PROTEINS"/>
    <property type="match status" value="1"/>
</dbReference>
<organism evidence="1 2">
    <name type="scientific">Sphaeroforma arctica JP610</name>
    <dbReference type="NCBI Taxonomy" id="667725"/>
    <lineage>
        <taxon>Eukaryota</taxon>
        <taxon>Ichthyosporea</taxon>
        <taxon>Ichthyophonida</taxon>
        <taxon>Sphaeroforma</taxon>
    </lineage>
</organism>
<dbReference type="STRING" id="667725.A0A0L0G2S9"/>
<dbReference type="SUPFAM" id="SSF57903">
    <property type="entry name" value="FYVE/PHD zinc finger"/>
    <property type="match status" value="1"/>
</dbReference>
<accession>A0A0L0G2S9</accession>
<dbReference type="RefSeq" id="XP_014157056.1">
    <property type="nucleotide sequence ID" value="XM_014301581.1"/>
</dbReference>
<keyword evidence="2" id="KW-1185">Reference proteome</keyword>
<protein>
    <recommendedName>
        <fullName evidence="3">PHD-type domain-containing protein</fullName>
    </recommendedName>
</protein>
<sequence>MGKGSANECMVFPFCEGEETQSDRKVLTCSGSSCDVRVHPECYGLDEYAGKFSCDSCKYASGEKVTCVMCPSLSGAFKKTVGGKYIHVVCALWTKCEFGDIELLSGISITNVFPAASKEEKAQI</sequence>
<dbReference type="AlphaFoldDB" id="A0A0L0G2S9"/>
<dbReference type="InterPro" id="IPR050701">
    <property type="entry name" value="Histone_Mod_Regulator"/>
</dbReference>
<name>A0A0L0G2S9_9EUKA</name>
<dbReference type="GeneID" id="25905087"/>
<evidence type="ECO:0000313" key="2">
    <source>
        <dbReference type="Proteomes" id="UP000054560"/>
    </source>
</evidence>
<dbReference type="EMBL" id="KQ241859">
    <property type="protein sequence ID" value="KNC83154.1"/>
    <property type="molecule type" value="Genomic_DNA"/>
</dbReference>
<gene>
    <name evidence="1" type="ORF">SARC_04583</name>
</gene>
<dbReference type="InterPro" id="IPR011011">
    <property type="entry name" value="Znf_FYVE_PHD"/>
</dbReference>
<dbReference type="GO" id="GO:0006357">
    <property type="term" value="P:regulation of transcription by RNA polymerase II"/>
    <property type="evidence" value="ECO:0007669"/>
    <property type="project" value="TreeGrafter"/>
</dbReference>